<sequence>MIMSDQVKFSKMFTNDRIEVEVTNLSPLRVGTGENREIDEPDLPTFRYGKKVAIPGSSLKGIFRSSLNKIYGRDFEELFGSTGNENNFASPLLFTDFVSKEDVPVHERTHIKIDLSTGGVSNLFTVEYVPPGITFTGEIISRNLPLLYLLSKLNDVISLLNDRVVRVGGFKSRGYGEVSFSIKSIYHYQVSPEIEFYSPFSKSKCKYIIRDKVLEITENIGGNEKQQKVNLKSLRKKGILNIAEISEEAIKLLG</sequence>
<organism evidence="3 4">
    <name type="scientific">Sulfuracidifex tepidarius</name>
    <dbReference type="NCBI Taxonomy" id="1294262"/>
    <lineage>
        <taxon>Archaea</taxon>
        <taxon>Thermoproteota</taxon>
        <taxon>Thermoprotei</taxon>
        <taxon>Sulfolobales</taxon>
        <taxon>Sulfolobaceae</taxon>
        <taxon>Sulfuracidifex</taxon>
    </lineage>
</organism>
<dbReference type="CDD" id="cd09726">
    <property type="entry name" value="RAMP_I_III"/>
    <property type="match status" value="1"/>
</dbReference>
<dbReference type="PANTHER" id="PTHR35579:SF6">
    <property type="entry name" value="DUF324 DOMAIN-CONTAINING PROTEIN"/>
    <property type="match status" value="1"/>
</dbReference>
<dbReference type="AlphaFoldDB" id="A0A510DYE4"/>
<feature type="domain" description="CRISPR type III-associated protein" evidence="2">
    <location>
        <begin position="23"/>
        <end position="178"/>
    </location>
</feature>
<evidence type="ECO:0000259" key="2">
    <source>
        <dbReference type="Pfam" id="PF03787"/>
    </source>
</evidence>
<evidence type="ECO:0000313" key="3">
    <source>
        <dbReference type="EMBL" id="BBG24980.1"/>
    </source>
</evidence>
<dbReference type="KEGG" id="step:IC006_2314"/>
<protein>
    <recommendedName>
        <fullName evidence="2">CRISPR type III-associated protein domain-containing protein</fullName>
    </recommendedName>
</protein>
<evidence type="ECO:0000313" key="4">
    <source>
        <dbReference type="Proteomes" id="UP000322983"/>
    </source>
</evidence>
<dbReference type="EMBL" id="AP018929">
    <property type="protein sequence ID" value="BBG24980.1"/>
    <property type="molecule type" value="Genomic_DNA"/>
</dbReference>
<dbReference type="InterPro" id="IPR052216">
    <property type="entry name" value="CRISPR_Csm3_endoribonuclease"/>
</dbReference>
<dbReference type="Proteomes" id="UP000322983">
    <property type="component" value="Chromosome"/>
</dbReference>
<dbReference type="PANTHER" id="PTHR35579">
    <property type="entry name" value="CRISPR SYSTEM CMS ENDORIBONUCLEASE CSM3"/>
    <property type="match status" value="1"/>
</dbReference>
<dbReference type="Pfam" id="PF03787">
    <property type="entry name" value="RAMPs"/>
    <property type="match status" value="1"/>
</dbReference>
<keyword evidence="4" id="KW-1185">Reference proteome</keyword>
<accession>A0A510DYE4</accession>
<name>A0A510DYE4_9CREN</name>
<dbReference type="STRING" id="1294262.GCA_001316085_02554"/>
<gene>
    <name evidence="3" type="ORF">IC006_2314</name>
</gene>
<keyword evidence="1" id="KW-0051">Antiviral defense</keyword>
<dbReference type="InterPro" id="IPR005537">
    <property type="entry name" value="RAMP_III_fam"/>
</dbReference>
<reference evidence="3 4" key="1">
    <citation type="journal article" date="2020" name="Int. J. Syst. Evol. Microbiol.">
        <title>Sulfuracidifex tepidarius gen. nov., sp. nov. and transfer of Sulfolobus metallicus Huber and Stetter 1992 to the genus Sulfuracidifex as Sulfuracidifex metallicus comb. nov.</title>
        <authorList>
            <person name="Itoh T."/>
            <person name="Miura T."/>
            <person name="Sakai H.D."/>
            <person name="Kato S."/>
            <person name="Ohkuma M."/>
            <person name="Takashina T."/>
        </authorList>
    </citation>
    <scope>NUCLEOTIDE SEQUENCE [LARGE SCALE GENOMIC DNA]</scope>
    <source>
        <strain evidence="3 4">IC-006</strain>
    </source>
</reference>
<evidence type="ECO:0000256" key="1">
    <source>
        <dbReference type="ARBA" id="ARBA00023118"/>
    </source>
</evidence>
<proteinExistence type="predicted"/>
<dbReference type="GO" id="GO:0051607">
    <property type="term" value="P:defense response to virus"/>
    <property type="evidence" value="ECO:0007669"/>
    <property type="project" value="UniProtKB-KW"/>
</dbReference>